<keyword evidence="5 6" id="KW-0460">Magnesium</keyword>
<feature type="binding site" evidence="6">
    <location>
        <position position="5"/>
    </location>
    <ligand>
        <name>Mg(2+)</name>
        <dbReference type="ChEBI" id="CHEBI:18420"/>
    </ligand>
</feature>
<dbReference type="PANTHER" id="PTHR35901:SF1">
    <property type="entry name" value="EXONUCLEASE VAPC9"/>
    <property type="match status" value="1"/>
</dbReference>
<evidence type="ECO:0000256" key="4">
    <source>
        <dbReference type="ARBA" id="ARBA00022801"/>
    </source>
</evidence>
<feature type="domain" description="PIN" evidence="7">
    <location>
        <begin position="3"/>
        <end position="117"/>
    </location>
</feature>
<sequence length="146" mass="15559">MTVVDASVVIKWFVEEPDSAAARDVLASDDPLLAPAHLYVEVGRGLLRRKRAGDLSASDAKLALAGLPAIVQLVPLDALVQPAFDIADACHVTIYDALYVALAEARGDMLVTADRRLCSGLTSTNWAGRAEHLRDSPASRREQPGA</sequence>
<dbReference type="InterPro" id="IPR022907">
    <property type="entry name" value="VapC_family"/>
</dbReference>
<dbReference type="SUPFAM" id="SSF88723">
    <property type="entry name" value="PIN domain-like"/>
    <property type="match status" value="1"/>
</dbReference>
<keyword evidence="6" id="KW-0800">Toxin</keyword>
<evidence type="ECO:0000256" key="6">
    <source>
        <dbReference type="HAMAP-Rule" id="MF_00265"/>
    </source>
</evidence>
<protein>
    <recommendedName>
        <fullName evidence="6">Ribonuclease VapC</fullName>
        <shortName evidence="6">RNase VapC</shortName>
        <ecNumber evidence="6">3.1.-.-</ecNumber>
    </recommendedName>
    <alternativeName>
        <fullName evidence="6">Toxin VapC</fullName>
    </alternativeName>
</protein>
<dbReference type="InterPro" id="IPR002716">
    <property type="entry name" value="PIN_dom"/>
</dbReference>
<dbReference type="InterPro" id="IPR029060">
    <property type="entry name" value="PIN-like_dom_sf"/>
</dbReference>
<feature type="binding site" evidence="6">
    <location>
        <position position="96"/>
    </location>
    <ligand>
        <name>Mg(2+)</name>
        <dbReference type="ChEBI" id="CHEBI:18420"/>
    </ligand>
</feature>
<keyword evidence="2 6" id="KW-0540">Nuclease</keyword>
<evidence type="ECO:0000259" key="7">
    <source>
        <dbReference type="Pfam" id="PF01850"/>
    </source>
</evidence>
<dbReference type="CDD" id="cd09873">
    <property type="entry name" value="PIN_Pae0151-like"/>
    <property type="match status" value="1"/>
</dbReference>
<name>A0ABU1DAI8_9HYPH</name>
<proteinExistence type="inferred from homology"/>
<dbReference type="EMBL" id="JADBEO010000001">
    <property type="protein sequence ID" value="MDR4305059.1"/>
    <property type="molecule type" value="Genomic_DNA"/>
</dbReference>
<dbReference type="HAMAP" id="MF_00265">
    <property type="entry name" value="VapC_Nob1"/>
    <property type="match status" value="1"/>
</dbReference>
<dbReference type="EC" id="3.1.-.-" evidence="6"/>
<dbReference type="Gene3D" id="3.40.50.1010">
    <property type="entry name" value="5'-nuclease"/>
    <property type="match status" value="1"/>
</dbReference>
<dbReference type="RefSeq" id="WP_309388112.1">
    <property type="nucleotide sequence ID" value="NZ_JADBEO010000001.1"/>
</dbReference>
<comment type="function">
    <text evidence="6">Toxic component of a toxin-antitoxin (TA) system. An RNase.</text>
</comment>
<keyword evidence="9" id="KW-1185">Reference proteome</keyword>
<comment type="similarity">
    <text evidence="6">Belongs to the PINc/VapC protein family.</text>
</comment>
<evidence type="ECO:0000256" key="1">
    <source>
        <dbReference type="ARBA" id="ARBA00022649"/>
    </source>
</evidence>
<reference evidence="8" key="1">
    <citation type="submission" date="2020-10" db="EMBL/GenBank/DDBJ databases">
        <authorList>
            <person name="Abbas A."/>
            <person name="Razzaq R."/>
            <person name="Waqas M."/>
            <person name="Abbas N."/>
            <person name="Nielsen T.K."/>
            <person name="Hansen L.H."/>
            <person name="Hussain S."/>
            <person name="Shahid M."/>
        </authorList>
    </citation>
    <scope>NUCLEOTIDE SEQUENCE</scope>
    <source>
        <strain evidence="8">S14</strain>
    </source>
</reference>
<dbReference type="Pfam" id="PF01850">
    <property type="entry name" value="PIN"/>
    <property type="match status" value="1"/>
</dbReference>
<evidence type="ECO:0000256" key="5">
    <source>
        <dbReference type="ARBA" id="ARBA00022842"/>
    </source>
</evidence>
<keyword evidence="4 6" id="KW-0378">Hydrolase</keyword>
<evidence type="ECO:0000256" key="3">
    <source>
        <dbReference type="ARBA" id="ARBA00022723"/>
    </source>
</evidence>
<dbReference type="PANTHER" id="PTHR35901">
    <property type="entry name" value="RIBONUCLEASE VAPC3"/>
    <property type="match status" value="1"/>
</dbReference>
<dbReference type="InterPro" id="IPR044153">
    <property type="entry name" value="PIN_Pae0151-like"/>
</dbReference>
<comment type="cofactor">
    <cofactor evidence="6">
        <name>Mg(2+)</name>
        <dbReference type="ChEBI" id="CHEBI:18420"/>
    </cofactor>
</comment>
<gene>
    <name evidence="6" type="primary">vapC</name>
    <name evidence="8" type="ORF">IHQ68_00260</name>
</gene>
<evidence type="ECO:0000313" key="9">
    <source>
        <dbReference type="Proteomes" id="UP001181622"/>
    </source>
</evidence>
<comment type="caution">
    <text evidence="8">The sequence shown here is derived from an EMBL/GenBank/DDBJ whole genome shotgun (WGS) entry which is preliminary data.</text>
</comment>
<organism evidence="8 9">
    <name type="scientific">Chelatococcus sambhunathii</name>
    <dbReference type="NCBI Taxonomy" id="363953"/>
    <lineage>
        <taxon>Bacteria</taxon>
        <taxon>Pseudomonadati</taxon>
        <taxon>Pseudomonadota</taxon>
        <taxon>Alphaproteobacteria</taxon>
        <taxon>Hyphomicrobiales</taxon>
        <taxon>Chelatococcaceae</taxon>
        <taxon>Chelatococcus</taxon>
    </lineage>
</organism>
<accession>A0ABU1DAI8</accession>
<keyword evidence="1 6" id="KW-1277">Toxin-antitoxin system</keyword>
<evidence type="ECO:0000313" key="8">
    <source>
        <dbReference type="EMBL" id="MDR4305059.1"/>
    </source>
</evidence>
<dbReference type="Proteomes" id="UP001181622">
    <property type="component" value="Unassembled WGS sequence"/>
</dbReference>
<evidence type="ECO:0000256" key="2">
    <source>
        <dbReference type="ARBA" id="ARBA00022722"/>
    </source>
</evidence>
<dbReference type="InterPro" id="IPR051619">
    <property type="entry name" value="TypeII_TA_RNase_PINc/VapC"/>
</dbReference>
<keyword evidence="3 6" id="KW-0479">Metal-binding</keyword>